<evidence type="ECO:0000313" key="3">
    <source>
        <dbReference type="Proteomes" id="UP000886883"/>
    </source>
</evidence>
<dbReference type="InterPro" id="IPR008875">
    <property type="entry name" value="TraX"/>
</dbReference>
<keyword evidence="1" id="KW-0812">Transmembrane</keyword>
<feature type="transmembrane region" description="Helical" evidence="1">
    <location>
        <begin position="24"/>
        <end position="42"/>
    </location>
</feature>
<name>A0A9D2MRM3_9FIRM</name>
<evidence type="ECO:0000256" key="1">
    <source>
        <dbReference type="SAM" id="Phobius"/>
    </source>
</evidence>
<accession>A0A9D2MRM3</accession>
<comment type="caution">
    <text evidence="2">The sequence shown here is derived from an EMBL/GenBank/DDBJ whole genome shotgun (WGS) entry which is preliminary data.</text>
</comment>
<gene>
    <name evidence="2" type="ORF">H9763_02760</name>
</gene>
<dbReference type="Proteomes" id="UP000886883">
    <property type="component" value="Unassembled WGS sequence"/>
</dbReference>
<keyword evidence="1" id="KW-1133">Transmembrane helix</keyword>
<dbReference type="EMBL" id="DWXE01000009">
    <property type="protein sequence ID" value="HJB90370.1"/>
    <property type="molecule type" value="Genomic_DNA"/>
</dbReference>
<reference evidence="2" key="1">
    <citation type="journal article" date="2021" name="PeerJ">
        <title>Extensive microbial diversity within the chicken gut microbiome revealed by metagenomics and culture.</title>
        <authorList>
            <person name="Gilroy R."/>
            <person name="Ravi A."/>
            <person name="Getino M."/>
            <person name="Pursley I."/>
            <person name="Horton D.L."/>
            <person name="Alikhan N.F."/>
            <person name="Baker D."/>
            <person name="Gharbi K."/>
            <person name="Hall N."/>
            <person name="Watson M."/>
            <person name="Adriaenssens E.M."/>
            <person name="Foster-Nyarko E."/>
            <person name="Jarju S."/>
            <person name="Secka A."/>
            <person name="Antonio M."/>
            <person name="Oren A."/>
            <person name="Chaudhuri R.R."/>
            <person name="La Ragione R."/>
            <person name="Hildebrand F."/>
            <person name="Pallen M.J."/>
        </authorList>
    </citation>
    <scope>NUCLEOTIDE SEQUENCE</scope>
    <source>
        <strain evidence="2">USAMLcec3-2134</strain>
    </source>
</reference>
<dbReference type="AlphaFoldDB" id="A0A9D2MRM3"/>
<feature type="transmembrane region" description="Helical" evidence="1">
    <location>
        <begin position="142"/>
        <end position="161"/>
    </location>
</feature>
<organism evidence="2 3">
    <name type="scientific">Candidatus Eisenbergiella merdigallinarum</name>
    <dbReference type="NCBI Taxonomy" id="2838552"/>
    <lineage>
        <taxon>Bacteria</taxon>
        <taxon>Bacillati</taxon>
        <taxon>Bacillota</taxon>
        <taxon>Clostridia</taxon>
        <taxon>Lachnospirales</taxon>
        <taxon>Lachnospiraceae</taxon>
        <taxon>Eisenbergiella</taxon>
    </lineage>
</organism>
<feature type="transmembrane region" description="Helical" evidence="1">
    <location>
        <begin position="189"/>
        <end position="215"/>
    </location>
</feature>
<protein>
    <submittedName>
        <fullName evidence="2">Conjugal transfer protein TraX</fullName>
    </submittedName>
</protein>
<feature type="transmembrane region" description="Helical" evidence="1">
    <location>
        <begin position="227"/>
        <end position="245"/>
    </location>
</feature>
<dbReference type="Pfam" id="PF05857">
    <property type="entry name" value="TraX"/>
    <property type="match status" value="1"/>
</dbReference>
<evidence type="ECO:0000313" key="2">
    <source>
        <dbReference type="EMBL" id="HJB90370.1"/>
    </source>
</evidence>
<proteinExistence type="predicted"/>
<sequence>MSGIGAARAGGEKTLRPGGISADALKWIAMLTMLCDHVGAVLLVQYPVLRLIGRTAFPIFVWLLVEGFSHTSSRKRYLGRMAAFALVSEIPFDLALFGRPDWRSQNVFLTLSVSLLMLSFLERAMDARDRERGAGERAVWQTAAAAGIVAAAMVLADLLRVDYGGSGPLLAALFYCYSRRRKPNLTVSFLLFCLSMGPVTALIEAFGIVAVPLIARYNGMRRRKGKGRLFYLFYPAHLLILYLIAAS</sequence>
<keyword evidence="1" id="KW-0472">Membrane</keyword>
<reference evidence="2" key="2">
    <citation type="submission" date="2021-04" db="EMBL/GenBank/DDBJ databases">
        <authorList>
            <person name="Gilroy R."/>
        </authorList>
    </citation>
    <scope>NUCLEOTIDE SEQUENCE</scope>
    <source>
        <strain evidence="2">USAMLcec3-2134</strain>
    </source>
</reference>